<evidence type="ECO:0000256" key="13">
    <source>
        <dbReference type="ARBA" id="ARBA00023015"/>
    </source>
</evidence>
<comment type="catalytic activity">
    <reaction evidence="18">
        <text>L-threonyl-[protein] + ATP = O-phospho-L-threonyl-[protein] + ADP + H(+)</text>
        <dbReference type="Rhea" id="RHEA:46608"/>
        <dbReference type="Rhea" id="RHEA-COMP:11060"/>
        <dbReference type="Rhea" id="RHEA-COMP:11605"/>
        <dbReference type="ChEBI" id="CHEBI:15378"/>
        <dbReference type="ChEBI" id="CHEBI:30013"/>
        <dbReference type="ChEBI" id="CHEBI:30616"/>
        <dbReference type="ChEBI" id="CHEBI:61977"/>
        <dbReference type="ChEBI" id="CHEBI:456216"/>
        <dbReference type="EC" id="2.7.11.22"/>
    </reaction>
</comment>
<comment type="catalytic activity">
    <reaction evidence="20">
        <text>[DNA-directed RNA polymerase] + ATP = phospho-[DNA-directed RNA polymerase] + ADP + H(+)</text>
        <dbReference type="Rhea" id="RHEA:10216"/>
        <dbReference type="Rhea" id="RHEA-COMP:11321"/>
        <dbReference type="Rhea" id="RHEA-COMP:11322"/>
        <dbReference type="ChEBI" id="CHEBI:15378"/>
        <dbReference type="ChEBI" id="CHEBI:30616"/>
        <dbReference type="ChEBI" id="CHEBI:43176"/>
        <dbReference type="ChEBI" id="CHEBI:68546"/>
        <dbReference type="ChEBI" id="CHEBI:456216"/>
        <dbReference type="EC" id="2.7.11.23"/>
    </reaction>
</comment>
<dbReference type="GO" id="GO:0005524">
    <property type="term" value="F:ATP binding"/>
    <property type="evidence" value="ECO:0007669"/>
    <property type="project" value="UniProtKB-KW"/>
</dbReference>
<evidence type="ECO:0000256" key="7">
    <source>
        <dbReference type="ARBA" id="ARBA00022679"/>
    </source>
</evidence>
<dbReference type="GO" id="GO:0008353">
    <property type="term" value="F:RNA polymerase II CTD heptapeptide repeat kinase activity"/>
    <property type="evidence" value="ECO:0007669"/>
    <property type="project" value="UniProtKB-EC"/>
</dbReference>
<evidence type="ECO:0000256" key="2">
    <source>
        <dbReference type="ARBA" id="ARBA00006485"/>
    </source>
</evidence>
<dbReference type="FunFam" id="1.10.510.10:FF:000408">
    <property type="entry name" value="Serine/threonine-protein kinase SSN3"/>
    <property type="match status" value="1"/>
</dbReference>
<dbReference type="InterPro" id="IPR000719">
    <property type="entry name" value="Prot_kinase_dom"/>
</dbReference>
<keyword evidence="15" id="KW-0804">Transcription</keyword>
<dbReference type="PROSITE" id="PS50011">
    <property type="entry name" value="PROTEIN_KINASE_DOM"/>
    <property type="match status" value="1"/>
</dbReference>
<name>A0A9P6B3U7_9AGAM</name>
<dbReference type="EC" id="2.7.11.23" evidence="3"/>
<dbReference type="Proteomes" id="UP000886523">
    <property type="component" value="Unassembled WGS sequence"/>
</dbReference>
<dbReference type="SUPFAM" id="SSF56112">
    <property type="entry name" value="Protein kinase-like (PK-like)"/>
    <property type="match status" value="1"/>
</dbReference>
<keyword evidence="11" id="KW-0067">ATP-binding</keyword>
<dbReference type="SMART" id="SM00220">
    <property type="entry name" value="S_TKc"/>
    <property type="match status" value="1"/>
</dbReference>
<dbReference type="Gene3D" id="1.10.510.10">
    <property type="entry name" value="Transferase(Phosphotransferase) domain 1"/>
    <property type="match status" value="1"/>
</dbReference>
<feature type="compositionally biased region" description="Low complexity" evidence="21">
    <location>
        <begin position="388"/>
        <end position="405"/>
    </location>
</feature>
<comment type="subcellular location">
    <subcellularLocation>
        <location evidence="1">Nucleus</location>
    </subcellularLocation>
</comment>
<evidence type="ECO:0000256" key="11">
    <source>
        <dbReference type="ARBA" id="ARBA00022840"/>
    </source>
</evidence>
<evidence type="ECO:0000256" key="10">
    <source>
        <dbReference type="ARBA" id="ARBA00022777"/>
    </source>
</evidence>
<keyword evidence="10" id="KW-0418">Kinase</keyword>
<dbReference type="GO" id="GO:0016592">
    <property type="term" value="C:mediator complex"/>
    <property type="evidence" value="ECO:0007669"/>
    <property type="project" value="TreeGrafter"/>
</dbReference>
<dbReference type="PANTHER" id="PTHR24056">
    <property type="entry name" value="CELL DIVISION PROTEIN KINASE"/>
    <property type="match status" value="1"/>
</dbReference>
<dbReference type="Pfam" id="PF00069">
    <property type="entry name" value="Pkinase"/>
    <property type="match status" value="1"/>
</dbReference>
<dbReference type="InterPro" id="IPR008271">
    <property type="entry name" value="Ser/Thr_kinase_AS"/>
</dbReference>
<evidence type="ECO:0000256" key="17">
    <source>
        <dbReference type="ARBA" id="ARBA00041823"/>
    </source>
</evidence>
<evidence type="ECO:0000313" key="23">
    <source>
        <dbReference type="EMBL" id="KAF9516822.1"/>
    </source>
</evidence>
<dbReference type="OrthoDB" id="6284126at2759"/>
<keyword evidence="12" id="KW-0460">Magnesium</keyword>
<evidence type="ECO:0000313" key="24">
    <source>
        <dbReference type="Proteomes" id="UP000886523"/>
    </source>
</evidence>
<keyword evidence="14" id="KW-0010">Activator</keyword>
<gene>
    <name evidence="23" type="ORF">BS47DRAFT_1375868</name>
</gene>
<sequence length="421" mass="47203">MSSDPMKAYRARRDKARLPVLEKYGILGFISSAQSKDSDGAIYAIKKFKPDKEGEVVTYTGISQSACREIALNREIDNVNVIKLREVMLEDKSIYMVFEYAEHDFLQIIHHHSSVLRNPIPVPVIKSLLFQLLNGVLYLHNSHIMHRDLKPANILVTSSGVVKIGDLGLARLSHNPLQPLYIGDKVVVTIWYRAPELLMGSKHYTKAVDCWAIGCIFAELLSLRPIFKGEEAKLDSKKNVPFQKDQVIKIFEVLGTPDLEQWPGLIHMPEYPNMLRLEKYRFNLQAWVNQRLQAPLGYELIGRLFDYDPTRRITAKEALTHKWFATEPRPTKNAFLSLPSQQPYPLRRVTNDEAPTMVAHLTQTTTSRPPTGGGAGSTFHRLPQQSQANTNNNNNGHAGNGAVAGANGGGGGPARKKPRLQ</sequence>
<keyword evidence="24" id="KW-1185">Reference proteome</keyword>
<keyword evidence="6" id="KW-0723">Serine/threonine-protein kinase</keyword>
<keyword evidence="5" id="KW-0678">Repressor</keyword>
<reference evidence="23" key="1">
    <citation type="journal article" date="2020" name="Nat. Commun.">
        <title>Large-scale genome sequencing of mycorrhizal fungi provides insights into the early evolution of symbiotic traits.</title>
        <authorList>
            <person name="Miyauchi S."/>
            <person name="Kiss E."/>
            <person name="Kuo A."/>
            <person name="Drula E."/>
            <person name="Kohler A."/>
            <person name="Sanchez-Garcia M."/>
            <person name="Morin E."/>
            <person name="Andreopoulos B."/>
            <person name="Barry K.W."/>
            <person name="Bonito G."/>
            <person name="Buee M."/>
            <person name="Carver A."/>
            <person name="Chen C."/>
            <person name="Cichocki N."/>
            <person name="Clum A."/>
            <person name="Culley D."/>
            <person name="Crous P.W."/>
            <person name="Fauchery L."/>
            <person name="Girlanda M."/>
            <person name="Hayes R.D."/>
            <person name="Keri Z."/>
            <person name="LaButti K."/>
            <person name="Lipzen A."/>
            <person name="Lombard V."/>
            <person name="Magnuson J."/>
            <person name="Maillard F."/>
            <person name="Murat C."/>
            <person name="Nolan M."/>
            <person name="Ohm R.A."/>
            <person name="Pangilinan J."/>
            <person name="Pereira M.F."/>
            <person name="Perotto S."/>
            <person name="Peter M."/>
            <person name="Pfister S."/>
            <person name="Riley R."/>
            <person name="Sitrit Y."/>
            <person name="Stielow J.B."/>
            <person name="Szollosi G."/>
            <person name="Zifcakova L."/>
            <person name="Stursova M."/>
            <person name="Spatafora J.W."/>
            <person name="Tedersoo L."/>
            <person name="Vaario L.M."/>
            <person name="Yamada A."/>
            <person name="Yan M."/>
            <person name="Wang P."/>
            <person name="Xu J."/>
            <person name="Bruns T."/>
            <person name="Baldrian P."/>
            <person name="Vilgalys R."/>
            <person name="Dunand C."/>
            <person name="Henrissat B."/>
            <person name="Grigoriev I.V."/>
            <person name="Hibbett D."/>
            <person name="Nagy L.G."/>
            <person name="Martin F.M."/>
        </authorList>
    </citation>
    <scope>NUCLEOTIDE SEQUENCE</scope>
    <source>
        <strain evidence="23">UP504</strain>
    </source>
</reference>
<keyword evidence="8" id="KW-0479">Metal-binding</keyword>
<keyword evidence="7" id="KW-0808">Transferase</keyword>
<evidence type="ECO:0000256" key="16">
    <source>
        <dbReference type="ARBA" id="ARBA00023242"/>
    </source>
</evidence>
<dbReference type="PANTHER" id="PTHR24056:SF495">
    <property type="entry name" value="CYCLIN-DEPENDENT KINASE 8-RELATED"/>
    <property type="match status" value="1"/>
</dbReference>
<accession>A0A9P6B3U7</accession>
<protein>
    <recommendedName>
        <fullName evidence="17">Cyclin-dependent kinase 8</fullName>
        <ecNumber evidence="4">2.7.11.22</ecNumber>
        <ecNumber evidence="3">2.7.11.23</ecNumber>
    </recommendedName>
</protein>
<evidence type="ECO:0000256" key="5">
    <source>
        <dbReference type="ARBA" id="ARBA00022491"/>
    </source>
</evidence>
<evidence type="ECO:0000259" key="22">
    <source>
        <dbReference type="PROSITE" id="PS50011"/>
    </source>
</evidence>
<dbReference type="GO" id="GO:0046872">
    <property type="term" value="F:metal ion binding"/>
    <property type="evidence" value="ECO:0007669"/>
    <property type="project" value="UniProtKB-KW"/>
</dbReference>
<evidence type="ECO:0000256" key="18">
    <source>
        <dbReference type="ARBA" id="ARBA00047811"/>
    </source>
</evidence>
<dbReference type="EMBL" id="MU128936">
    <property type="protein sequence ID" value="KAF9516822.1"/>
    <property type="molecule type" value="Genomic_DNA"/>
</dbReference>
<dbReference type="InterPro" id="IPR050108">
    <property type="entry name" value="CDK"/>
</dbReference>
<comment type="similarity">
    <text evidence="2">Belongs to the protein kinase superfamily. CMGC Ser/Thr protein kinase family. CDC2/CDKX subfamily.</text>
</comment>
<evidence type="ECO:0000256" key="21">
    <source>
        <dbReference type="SAM" id="MobiDB-lite"/>
    </source>
</evidence>
<dbReference type="AlphaFoldDB" id="A0A9P6B3U7"/>
<evidence type="ECO:0000256" key="20">
    <source>
        <dbReference type="ARBA" id="ARBA00049280"/>
    </source>
</evidence>
<dbReference type="PROSITE" id="PS00108">
    <property type="entry name" value="PROTEIN_KINASE_ST"/>
    <property type="match status" value="1"/>
</dbReference>
<keyword evidence="16" id="KW-0539">Nucleus</keyword>
<proteinExistence type="inferred from homology"/>
<dbReference type="CDD" id="cd07842">
    <property type="entry name" value="STKc_CDK8_like"/>
    <property type="match status" value="1"/>
</dbReference>
<dbReference type="Gene3D" id="3.30.200.20">
    <property type="entry name" value="Phosphorylase Kinase, domain 1"/>
    <property type="match status" value="1"/>
</dbReference>
<organism evidence="23 24">
    <name type="scientific">Hydnum rufescens UP504</name>
    <dbReference type="NCBI Taxonomy" id="1448309"/>
    <lineage>
        <taxon>Eukaryota</taxon>
        <taxon>Fungi</taxon>
        <taxon>Dikarya</taxon>
        <taxon>Basidiomycota</taxon>
        <taxon>Agaricomycotina</taxon>
        <taxon>Agaricomycetes</taxon>
        <taxon>Cantharellales</taxon>
        <taxon>Hydnaceae</taxon>
        <taxon>Hydnum</taxon>
    </lineage>
</organism>
<evidence type="ECO:0000256" key="12">
    <source>
        <dbReference type="ARBA" id="ARBA00022842"/>
    </source>
</evidence>
<keyword evidence="13" id="KW-0805">Transcription regulation</keyword>
<evidence type="ECO:0000256" key="9">
    <source>
        <dbReference type="ARBA" id="ARBA00022741"/>
    </source>
</evidence>
<dbReference type="EC" id="2.7.11.22" evidence="4"/>
<feature type="region of interest" description="Disordered" evidence="21">
    <location>
        <begin position="362"/>
        <end position="421"/>
    </location>
</feature>
<evidence type="ECO:0000256" key="14">
    <source>
        <dbReference type="ARBA" id="ARBA00023159"/>
    </source>
</evidence>
<evidence type="ECO:0000256" key="3">
    <source>
        <dbReference type="ARBA" id="ARBA00012409"/>
    </source>
</evidence>
<evidence type="ECO:0000256" key="8">
    <source>
        <dbReference type="ARBA" id="ARBA00022723"/>
    </source>
</evidence>
<dbReference type="GO" id="GO:0004693">
    <property type="term" value="F:cyclin-dependent protein serine/threonine kinase activity"/>
    <property type="evidence" value="ECO:0007669"/>
    <property type="project" value="UniProtKB-EC"/>
</dbReference>
<evidence type="ECO:0000256" key="1">
    <source>
        <dbReference type="ARBA" id="ARBA00004123"/>
    </source>
</evidence>
<comment type="caution">
    <text evidence="23">The sequence shown here is derived from an EMBL/GenBank/DDBJ whole genome shotgun (WGS) entry which is preliminary data.</text>
</comment>
<feature type="domain" description="Protein kinase" evidence="22">
    <location>
        <begin position="18"/>
        <end position="324"/>
    </location>
</feature>
<evidence type="ECO:0000256" key="6">
    <source>
        <dbReference type="ARBA" id="ARBA00022527"/>
    </source>
</evidence>
<dbReference type="InterPro" id="IPR011009">
    <property type="entry name" value="Kinase-like_dom_sf"/>
</dbReference>
<evidence type="ECO:0000256" key="15">
    <source>
        <dbReference type="ARBA" id="ARBA00023163"/>
    </source>
</evidence>
<comment type="catalytic activity">
    <reaction evidence="19">
        <text>L-seryl-[protein] + ATP = O-phospho-L-seryl-[protein] + ADP + H(+)</text>
        <dbReference type="Rhea" id="RHEA:17989"/>
        <dbReference type="Rhea" id="RHEA-COMP:9863"/>
        <dbReference type="Rhea" id="RHEA-COMP:11604"/>
        <dbReference type="ChEBI" id="CHEBI:15378"/>
        <dbReference type="ChEBI" id="CHEBI:29999"/>
        <dbReference type="ChEBI" id="CHEBI:30616"/>
        <dbReference type="ChEBI" id="CHEBI:83421"/>
        <dbReference type="ChEBI" id="CHEBI:456216"/>
        <dbReference type="EC" id="2.7.11.22"/>
    </reaction>
</comment>
<keyword evidence="9" id="KW-0547">Nucleotide-binding</keyword>
<evidence type="ECO:0000256" key="19">
    <source>
        <dbReference type="ARBA" id="ARBA00048367"/>
    </source>
</evidence>
<evidence type="ECO:0000256" key="4">
    <source>
        <dbReference type="ARBA" id="ARBA00012425"/>
    </source>
</evidence>